<evidence type="ECO:0000256" key="1">
    <source>
        <dbReference type="ARBA" id="ARBA00010646"/>
    </source>
</evidence>
<sequence length="107" mass="12232">DFEAIKRLCAHFVLIRANRGIGSPNPCFENLLAGARAADLYHGAYHFGNRINDPMDEVQDFVYNHGGLWVDNGLTLPAVLDLKRDLSEECSKITVDWIRRWSDQMNR</sequence>
<comment type="similarity">
    <text evidence="1">Belongs to the glycosyl hydrolase 25 family.</text>
</comment>
<keyword evidence="3" id="KW-1185">Reference proteome</keyword>
<dbReference type="SUPFAM" id="SSF51445">
    <property type="entry name" value="(Trans)glycosidases"/>
    <property type="match status" value="1"/>
</dbReference>
<dbReference type="Gene3D" id="3.20.20.80">
    <property type="entry name" value="Glycosidases"/>
    <property type="match status" value="1"/>
</dbReference>
<feature type="non-terminal residue" evidence="2">
    <location>
        <position position="1"/>
    </location>
</feature>
<gene>
    <name evidence="2" type="ORF">K470DRAFT_218155</name>
</gene>
<dbReference type="GO" id="GO:0009253">
    <property type="term" value="P:peptidoglycan catabolic process"/>
    <property type="evidence" value="ECO:0007669"/>
    <property type="project" value="InterPro"/>
</dbReference>
<evidence type="ECO:0000313" key="3">
    <source>
        <dbReference type="Proteomes" id="UP000799421"/>
    </source>
</evidence>
<accession>A0A6A7BX15</accession>
<evidence type="ECO:0000313" key="2">
    <source>
        <dbReference type="EMBL" id="KAF2859906.1"/>
    </source>
</evidence>
<dbReference type="InterPro" id="IPR002053">
    <property type="entry name" value="Glyco_hydro_25"/>
</dbReference>
<dbReference type="GO" id="GO:0016998">
    <property type="term" value="P:cell wall macromolecule catabolic process"/>
    <property type="evidence" value="ECO:0007669"/>
    <property type="project" value="InterPro"/>
</dbReference>
<dbReference type="EMBL" id="MU005987">
    <property type="protein sequence ID" value="KAF2859906.1"/>
    <property type="molecule type" value="Genomic_DNA"/>
</dbReference>
<dbReference type="Pfam" id="PF01183">
    <property type="entry name" value="Glyco_hydro_25"/>
    <property type="match status" value="1"/>
</dbReference>
<dbReference type="GO" id="GO:0003796">
    <property type="term" value="F:lysozyme activity"/>
    <property type="evidence" value="ECO:0007669"/>
    <property type="project" value="InterPro"/>
</dbReference>
<protein>
    <submittedName>
        <fullName evidence="2">Glycoside hydrolase family 25 protein</fullName>
    </submittedName>
</protein>
<organism evidence="2 3">
    <name type="scientific">Piedraia hortae CBS 480.64</name>
    <dbReference type="NCBI Taxonomy" id="1314780"/>
    <lineage>
        <taxon>Eukaryota</taxon>
        <taxon>Fungi</taxon>
        <taxon>Dikarya</taxon>
        <taxon>Ascomycota</taxon>
        <taxon>Pezizomycotina</taxon>
        <taxon>Dothideomycetes</taxon>
        <taxon>Dothideomycetidae</taxon>
        <taxon>Capnodiales</taxon>
        <taxon>Piedraiaceae</taxon>
        <taxon>Piedraia</taxon>
    </lineage>
</organism>
<dbReference type="AlphaFoldDB" id="A0A6A7BX15"/>
<dbReference type="InterPro" id="IPR017853">
    <property type="entry name" value="GH"/>
</dbReference>
<dbReference type="PROSITE" id="PS51904">
    <property type="entry name" value="GLYCOSYL_HYDROL_F25_2"/>
    <property type="match status" value="1"/>
</dbReference>
<reference evidence="2" key="1">
    <citation type="journal article" date="2020" name="Stud. Mycol.">
        <title>101 Dothideomycetes genomes: a test case for predicting lifestyles and emergence of pathogens.</title>
        <authorList>
            <person name="Haridas S."/>
            <person name="Albert R."/>
            <person name="Binder M."/>
            <person name="Bloem J."/>
            <person name="Labutti K."/>
            <person name="Salamov A."/>
            <person name="Andreopoulos B."/>
            <person name="Baker S."/>
            <person name="Barry K."/>
            <person name="Bills G."/>
            <person name="Bluhm B."/>
            <person name="Cannon C."/>
            <person name="Castanera R."/>
            <person name="Culley D."/>
            <person name="Daum C."/>
            <person name="Ezra D."/>
            <person name="Gonzalez J."/>
            <person name="Henrissat B."/>
            <person name="Kuo A."/>
            <person name="Liang C."/>
            <person name="Lipzen A."/>
            <person name="Lutzoni F."/>
            <person name="Magnuson J."/>
            <person name="Mondo S."/>
            <person name="Nolan M."/>
            <person name="Ohm R."/>
            <person name="Pangilinan J."/>
            <person name="Park H.-J."/>
            <person name="Ramirez L."/>
            <person name="Alfaro M."/>
            <person name="Sun H."/>
            <person name="Tritt A."/>
            <person name="Yoshinaga Y."/>
            <person name="Zwiers L.-H."/>
            <person name="Turgeon B."/>
            <person name="Goodwin S."/>
            <person name="Spatafora J."/>
            <person name="Crous P."/>
            <person name="Grigoriev I."/>
        </authorList>
    </citation>
    <scope>NUCLEOTIDE SEQUENCE</scope>
    <source>
        <strain evidence="2">CBS 480.64</strain>
    </source>
</reference>
<name>A0A6A7BX15_9PEZI</name>
<proteinExistence type="inferred from homology"/>
<dbReference type="Proteomes" id="UP000799421">
    <property type="component" value="Unassembled WGS sequence"/>
</dbReference>
<keyword evidence="2" id="KW-0378">Hydrolase</keyword>